<organism evidence="2 3">
    <name type="scientific">Bacillus cereus</name>
    <dbReference type="NCBI Taxonomy" id="1396"/>
    <lineage>
        <taxon>Bacteria</taxon>
        <taxon>Bacillati</taxon>
        <taxon>Bacillota</taxon>
        <taxon>Bacilli</taxon>
        <taxon>Bacillales</taxon>
        <taxon>Bacillaceae</taxon>
        <taxon>Bacillus</taxon>
        <taxon>Bacillus cereus group</taxon>
    </lineage>
</organism>
<sequence>MITLKKETLERMNTLLAEKVMGFKWGRDEIFKKEGWVQGEKKNKCTFVSSFNPSTNIEHAWMVANQLTKDNGLIQNGKLVRELDSFDLTFDQNIWTSEFSITSSKGYWKVEAKTPELAISLSALVFAGVGITEFQKEMKEE</sequence>
<accession>A0A9X6ZHI3</accession>
<feature type="domain" description="Phage ABA sandwich" evidence="1">
    <location>
        <begin position="15"/>
        <end position="124"/>
    </location>
</feature>
<dbReference type="Proteomes" id="UP000220210">
    <property type="component" value="Unassembled WGS sequence"/>
</dbReference>
<comment type="caution">
    <text evidence="2">The sequence shown here is derived from an EMBL/GenBank/DDBJ whole genome shotgun (WGS) entry which is preliminary data.</text>
</comment>
<dbReference type="EMBL" id="NTSO01000002">
    <property type="protein sequence ID" value="PFF51763.1"/>
    <property type="molecule type" value="Genomic_DNA"/>
</dbReference>
<protein>
    <recommendedName>
        <fullName evidence="1">Phage ABA sandwich domain-containing protein</fullName>
    </recommendedName>
</protein>
<proteinExistence type="predicted"/>
<dbReference type="InterPro" id="IPR041270">
    <property type="entry name" value="Phage_ABA_S"/>
</dbReference>
<dbReference type="InterPro" id="IPR028985">
    <property type="entry name" value="Bacillus_phage_prot-like"/>
</dbReference>
<dbReference type="AlphaFoldDB" id="A0A9X6ZHI3"/>
<name>A0A9X6ZHI3_BACCE</name>
<gene>
    <name evidence="2" type="ORF">CN357_03450</name>
</gene>
<dbReference type="RefSeq" id="WP_086877493.1">
    <property type="nucleotide sequence ID" value="NZ_NTSO01000002.1"/>
</dbReference>
<reference evidence="2 3" key="1">
    <citation type="submission" date="2017-09" db="EMBL/GenBank/DDBJ databases">
        <title>Large-scale bioinformatics analysis of Bacillus genomes uncovers conserved roles of natural products in bacterial physiology.</title>
        <authorList>
            <consortium name="Agbiome Team Llc"/>
            <person name="Bleich R.M."/>
            <person name="Kirk G.J."/>
            <person name="Santa Maria K.C."/>
            <person name="Allen S.E."/>
            <person name="Farag S."/>
            <person name="Shank E.A."/>
            <person name="Bowers A."/>
        </authorList>
    </citation>
    <scope>NUCLEOTIDE SEQUENCE [LARGE SCALE GENOMIC DNA]</scope>
    <source>
        <strain evidence="2 3">AFS020204</strain>
    </source>
</reference>
<evidence type="ECO:0000313" key="3">
    <source>
        <dbReference type="Proteomes" id="UP000220210"/>
    </source>
</evidence>
<dbReference type="Gene3D" id="3.30.2120.10">
    <property type="entry name" value="Bacillus phage protein-like"/>
    <property type="match status" value="1"/>
</dbReference>
<evidence type="ECO:0000259" key="1">
    <source>
        <dbReference type="Pfam" id="PF18066"/>
    </source>
</evidence>
<evidence type="ECO:0000313" key="2">
    <source>
        <dbReference type="EMBL" id="PFF51763.1"/>
    </source>
</evidence>
<dbReference type="Pfam" id="PF18066">
    <property type="entry name" value="Phage_ABA_S"/>
    <property type="match status" value="1"/>
</dbReference>